<dbReference type="Proteomes" id="UP001500466">
    <property type="component" value="Unassembled WGS sequence"/>
</dbReference>
<evidence type="ECO:0008006" key="4">
    <source>
        <dbReference type="Google" id="ProtNLM"/>
    </source>
</evidence>
<organism evidence="2 3">
    <name type="scientific">Yinghuangia aomiensis</name>
    <dbReference type="NCBI Taxonomy" id="676205"/>
    <lineage>
        <taxon>Bacteria</taxon>
        <taxon>Bacillati</taxon>
        <taxon>Actinomycetota</taxon>
        <taxon>Actinomycetes</taxon>
        <taxon>Kitasatosporales</taxon>
        <taxon>Streptomycetaceae</taxon>
        <taxon>Yinghuangia</taxon>
    </lineage>
</organism>
<feature type="region of interest" description="Disordered" evidence="1">
    <location>
        <begin position="113"/>
        <end position="136"/>
    </location>
</feature>
<feature type="compositionally biased region" description="Low complexity" evidence="1">
    <location>
        <begin position="113"/>
        <end position="123"/>
    </location>
</feature>
<name>A0ABP9H0Z2_9ACTN</name>
<evidence type="ECO:0000313" key="2">
    <source>
        <dbReference type="EMBL" id="GAA4952405.1"/>
    </source>
</evidence>
<feature type="region of interest" description="Disordered" evidence="1">
    <location>
        <begin position="1"/>
        <end position="46"/>
    </location>
</feature>
<dbReference type="EMBL" id="BAABHS010000003">
    <property type="protein sequence ID" value="GAA4952405.1"/>
    <property type="molecule type" value="Genomic_DNA"/>
</dbReference>
<comment type="caution">
    <text evidence="2">The sequence shown here is derived from an EMBL/GenBank/DDBJ whole genome shotgun (WGS) entry which is preliminary data.</text>
</comment>
<proteinExistence type="predicted"/>
<accession>A0ABP9H0Z2</accession>
<protein>
    <recommendedName>
        <fullName evidence="4">Helix-turn-helix domain-containing protein</fullName>
    </recommendedName>
</protein>
<gene>
    <name evidence="2" type="ORF">GCM10023205_11980</name>
</gene>
<evidence type="ECO:0000256" key="1">
    <source>
        <dbReference type="SAM" id="MobiDB-lite"/>
    </source>
</evidence>
<reference evidence="3" key="1">
    <citation type="journal article" date="2019" name="Int. J. Syst. Evol. Microbiol.">
        <title>The Global Catalogue of Microorganisms (GCM) 10K type strain sequencing project: providing services to taxonomists for standard genome sequencing and annotation.</title>
        <authorList>
            <consortium name="The Broad Institute Genomics Platform"/>
            <consortium name="The Broad Institute Genome Sequencing Center for Infectious Disease"/>
            <person name="Wu L."/>
            <person name="Ma J."/>
        </authorList>
    </citation>
    <scope>NUCLEOTIDE SEQUENCE [LARGE SCALE GENOMIC DNA]</scope>
    <source>
        <strain evidence="3">JCM 17986</strain>
    </source>
</reference>
<evidence type="ECO:0000313" key="3">
    <source>
        <dbReference type="Proteomes" id="UP001500466"/>
    </source>
</evidence>
<keyword evidence="3" id="KW-1185">Reference proteome</keyword>
<sequence length="136" mass="14268">MTIRPADLAGPRHLPQSAAEPGAWPESRAGLTPQAEAAPSPGQGMSWEELRSLPTVVKLDVANRAFGLSRSKGYELAKLDDYPCRVLRVGRAYRVVTADMVRILSAADAVPMAPSGGAAGASPRPLDGRKPGLRAA</sequence>